<dbReference type="Pfam" id="PF18962">
    <property type="entry name" value="Por_Secre_tail"/>
    <property type="match status" value="1"/>
</dbReference>
<keyword evidence="1" id="KW-0732">Signal</keyword>
<feature type="chain" id="PRO_5036973097" description="Secretion system C-terminal sorting domain-containing protein" evidence="1">
    <location>
        <begin position="21"/>
        <end position="1420"/>
    </location>
</feature>
<accession>A0A916N7E9</accession>
<protein>
    <recommendedName>
        <fullName evidence="2">Secretion system C-terminal sorting domain-containing protein</fullName>
    </recommendedName>
</protein>
<evidence type="ECO:0000313" key="4">
    <source>
        <dbReference type="Proteomes" id="UP000680038"/>
    </source>
</evidence>
<evidence type="ECO:0000259" key="2">
    <source>
        <dbReference type="Pfam" id="PF18962"/>
    </source>
</evidence>
<evidence type="ECO:0000313" key="3">
    <source>
        <dbReference type="EMBL" id="CAG5008407.1"/>
    </source>
</evidence>
<dbReference type="NCBIfam" id="TIGR04183">
    <property type="entry name" value="Por_Secre_tail"/>
    <property type="match status" value="1"/>
</dbReference>
<reference evidence="3" key="1">
    <citation type="submission" date="2021-04" db="EMBL/GenBank/DDBJ databases">
        <authorList>
            <person name="Rodrigo-Torres L."/>
            <person name="Arahal R. D."/>
            <person name="Lucena T."/>
        </authorList>
    </citation>
    <scope>NUCLEOTIDE SEQUENCE</scope>
    <source>
        <strain evidence="3">CECT 9275</strain>
    </source>
</reference>
<organism evidence="3 4">
    <name type="scientific">Dyadobacter helix</name>
    <dbReference type="NCBI Taxonomy" id="2822344"/>
    <lineage>
        <taxon>Bacteria</taxon>
        <taxon>Pseudomonadati</taxon>
        <taxon>Bacteroidota</taxon>
        <taxon>Cytophagia</taxon>
        <taxon>Cytophagales</taxon>
        <taxon>Spirosomataceae</taxon>
        <taxon>Dyadobacter</taxon>
    </lineage>
</organism>
<comment type="caution">
    <text evidence="3">The sequence shown here is derived from an EMBL/GenBank/DDBJ whole genome shotgun (WGS) entry which is preliminary data.</text>
</comment>
<sequence>MKNKYYFIILICLLTNLSFAQSPTISINSYGYSSSVCMDVLYKLPVTIQGQFNSDNKFSIQIKYDYRNEVIATVPAVLNNGNLEFTIDSPSLFSSYYSSIQLKVVASSPSVESAWTSNSIYAYIKGSINLSSLASSDTVNLYDDIPLQLKGVSNSDIRVTLSDSTKFNFSSYSGGFTQNQIYTVSKPGTFTIAHAENNCGTMQTSGSFKPVVNATSLTTTGIAPQTVCENGEVKISFSTQGAPLGAQTKYKIRFIQQNSSGGKPATAEVAAQLEGNYLTAKFPSTFVLTYTQEFSAQVVTENPSLVGSPSNLRFYVAPQPSAIFTSESQTVNINDYVSLQVALTGLPPFTLELSDGTKQTLSYYGSASVNVRPFESTSYSIKSLESGCGKKVFTNGQVVNITVRPGIRIEDDQKRQIVCAGTKARIKFRSNATLTAATQFSIVSGTGSETLSFPAVRNGEYLEFNIPNPTQSYPNYYNWRIVTSNPSLESQSSSYFNIQNSPSMSFSAYNTYSYEIPRQVNLNISLSGGYPYQIEMMDGAIARVEWDNYYNYSFYFKETQEFKIKSISNSCGKNDNLPSARVSLVATESPGIYIEPIKTTICDTDSVEITFGTVGKFNSENVFAIQGYSSSSTFQTLATTRQGGKFRVKLPATQYYSSYGAIRVASTNPVVFSEQKSINIQLPFTQIYLSPDAKQEAPAKYLVNQNNTYSLSIQTASSGPAASVTYTENGVEKTYINNDSYSTYIPLLPSSGTTTEYVIKSVNNQCGTFPVNAKTFISWVPYNIQFSDQSYYNNTFCVGGPIGVPFGIIDGASTNATFSLQIRKAETTSFTTLVSGETGRILNATIPASLTPGNYVLRIISSDGAISPDKSIQISAPPTATLTINPQSSPTVDFGNSVTMDITITGGNASVVFEDGSKGNYYEGKNSRYIYVQKGGVYSIKSVSNTCGYGTASGSVQVVVKPRLNVSSDSYGICEGGSMSVNYTLGGDADLSDDYIRFELLDTGANTTTVLDSTKIFSGTKLLKLPETLKGSYYQIRVTVRKYQLVYSLGTSITTKPDATLSGNTVINSGESTRLIITSGKSGNGNVQYVLSDGSKGSFWSQAGYANYITVSPKQTTTYTISSLSNSCGEGSKRGSAIVEVNPPADRTVSVTALASSGQSSFCTGDTVSVSFVAKGSFSVGNQMTVQLSDTTGRNFRSIATIGNASPLKAVLPTDMVSGKFYRLRVFASDPNTASGAFEYPITASQKARARFKSDAVIYQENTNPVITVLLEGGGPWTYSYGTDNAPRTRNAITPEDRIELLQASPNAYYKLFEVRNGCGKGIIDSPSTVRVELITGIEDPSNEAVTVAPNPTQDVIYLKFETPEKRSVEVFDIRGVSQLKRTISGSTHEMDVRALNTGVYILQIEKGGKRLNYRILKYP</sequence>
<proteinExistence type="predicted"/>
<feature type="domain" description="Secretion system C-terminal sorting" evidence="2">
    <location>
        <begin position="1350"/>
        <end position="1411"/>
    </location>
</feature>
<gene>
    <name evidence="3" type="ORF">DYBT9275_04260</name>
</gene>
<feature type="signal peptide" evidence="1">
    <location>
        <begin position="1"/>
        <end position="20"/>
    </location>
</feature>
<evidence type="ECO:0000256" key="1">
    <source>
        <dbReference type="SAM" id="SignalP"/>
    </source>
</evidence>
<keyword evidence="4" id="KW-1185">Reference proteome</keyword>
<name>A0A916N7E9_9BACT</name>
<dbReference type="EMBL" id="CAJRAF010000002">
    <property type="protein sequence ID" value="CAG5008407.1"/>
    <property type="molecule type" value="Genomic_DNA"/>
</dbReference>
<dbReference type="InterPro" id="IPR026444">
    <property type="entry name" value="Secre_tail"/>
</dbReference>
<dbReference type="Proteomes" id="UP000680038">
    <property type="component" value="Unassembled WGS sequence"/>
</dbReference>